<dbReference type="Gene3D" id="3.40.50.2000">
    <property type="entry name" value="Glycogen Phosphorylase B"/>
    <property type="match status" value="1"/>
</dbReference>
<feature type="non-terminal residue" evidence="2">
    <location>
        <position position="150"/>
    </location>
</feature>
<dbReference type="Proteomes" id="UP001497623">
    <property type="component" value="Unassembled WGS sequence"/>
</dbReference>
<reference evidence="2 3" key="1">
    <citation type="submission" date="2024-05" db="EMBL/GenBank/DDBJ databases">
        <authorList>
            <person name="Wallberg A."/>
        </authorList>
    </citation>
    <scope>NUCLEOTIDE SEQUENCE [LARGE SCALE GENOMIC DNA]</scope>
</reference>
<evidence type="ECO:0000313" key="2">
    <source>
        <dbReference type="EMBL" id="CAL4087134.1"/>
    </source>
</evidence>
<dbReference type="SUPFAM" id="SSF53756">
    <property type="entry name" value="UDP-Glycosyltransferase/glycogen phosphorylase"/>
    <property type="match status" value="1"/>
</dbReference>
<protein>
    <recommendedName>
        <fullName evidence="4">Ecdysteroid UDP-glucosyltransferase</fullName>
    </recommendedName>
</protein>
<organism evidence="2 3">
    <name type="scientific">Meganyctiphanes norvegica</name>
    <name type="common">Northern krill</name>
    <name type="synonym">Thysanopoda norvegica</name>
    <dbReference type="NCBI Taxonomy" id="48144"/>
    <lineage>
        <taxon>Eukaryota</taxon>
        <taxon>Metazoa</taxon>
        <taxon>Ecdysozoa</taxon>
        <taxon>Arthropoda</taxon>
        <taxon>Crustacea</taxon>
        <taxon>Multicrustacea</taxon>
        <taxon>Malacostraca</taxon>
        <taxon>Eumalacostraca</taxon>
        <taxon>Eucarida</taxon>
        <taxon>Euphausiacea</taxon>
        <taxon>Euphausiidae</taxon>
        <taxon>Meganyctiphanes</taxon>
    </lineage>
</organism>
<name>A0AAV2QMP2_MEGNR</name>
<feature type="signal peptide" evidence="1">
    <location>
        <begin position="1"/>
        <end position="20"/>
    </location>
</feature>
<comment type="caution">
    <text evidence="2">The sequence shown here is derived from an EMBL/GenBank/DDBJ whole genome shotgun (WGS) entry which is preliminary data.</text>
</comment>
<sequence length="150" mass="17223">RMRMWPLSVLLAVMVTVRTGADLQPPERPYNILMLVPLPSKSHRNVFLPLANALADRGHKITLLAMDEPVTNHPNIVELMHVSREEVMGSEEFKGHTMFDYRTNPSGPLASVKKMIDITAQKLYNFPHIKELYARKNEFDLVVIDQKFNE</sequence>
<dbReference type="AlphaFoldDB" id="A0AAV2QMP2"/>
<dbReference type="EMBL" id="CAXKWB010007437">
    <property type="protein sequence ID" value="CAL4087134.1"/>
    <property type="molecule type" value="Genomic_DNA"/>
</dbReference>
<keyword evidence="3" id="KW-1185">Reference proteome</keyword>
<evidence type="ECO:0000313" key="3">
    <source>
        <dbReference type="Proteomes" id="UP001497623"/>
    </source>
</evidence>
<evidence type="ECO:0000256" key="1">
    <source>
        <dbReference type="SAM" id="SignalP"/>
    </source>
</evidence>
<accession>A0AAV2QMP2</accession>
<feature type="non-terminal residue" evidence="2">
    <location>
        <position position="1"/>
    </location>
</feature>
<proteinExistence type="predicted"/>
<feature type="chain" id="PRO_5043808256" description="Ecdysteroid UDP-glucosyltransferase" evidence="1">
    <location>
        <begin position="21"/>
        <end position="150"/>
    </location>
</feature>
<gene>
    <name evidence="2" type="ORF">MNOR_LOCUS13159</name>
</gene>
<keyword evidence="1" id="KW-0732">Signal</keyword>
<evidence type="ECO:0008006" key="4">
    <source>
        <dbReference type="Google" id="ProtNLM"/>
    </source>
</evidence>